<evidence type="ECO:0000256" key="1">
    <source>
        <dbReference type="SAM" id="Phobius"/>
    </source>
</evidence>
<dbReference type="AlphaFoldDB" id="A0AAV3SRB6"/>
<evidence type="ECO:0000313" key="5">
    <source>
        <dbReference type="Proteomes" id="UP001567571"/>
    </source>
</evidence>
<keyword evidence="1" id="KW-1133">Transmembrane helix</keyword>
<evidence type="ECO:0008006" key="6">
    <source>
        <dbReference type="Google" id="ProtNLM"/>
    </source>
</evidence>
<comment type="caution">
    <text evidence="2">The sequence shown here is derived from an EMBL/GenBank/DDBJ whole genome shotgun (WGS) entry which is preliminary data.</text>
</comment>
<proteinExistence type="predicted"/>
<evidence type="ECO:0000313" key="2">
    <source>
        <dbReference type="EMBL" id="GAA0541758.1"/>
    </source>
</evidence>
<gene>
    <name evidence="3" type="ORF">ABNG02_13220</name>
    <name evidence="2" type="ORF">GCM10008994_16020</name>
</gene>
<organism evidence="2 4">
    <name type="scientific">Halorubrum ejinorense</name>
    <dbReference type="NCBI Taxonomy" id="425309"/>
    <lineage>
        <taxon>Archaea</taxon>
        <taxon>Methanobacteriati</taxon>
        <taxon>Methanobacteriota</taxon>
        <taxon>Stenosarchaea group</taxon>
        <taxon>Halobacteria</taxon>
        <taxon>Halobacteriales</taxon>
        <taxon>Haloferacaceae</taxon>
        <taxon>Halorubrum</taxon>
    </lineage>
</organism>
<keyword evidence="5" id="KW-1185">Reference proteome</keyword>
<feature type="transmembrane region" description="Helical" evidence="1">
    <location>
        <begin position="17"/>
        <end position="35"/>
    </location>
</feature>
<accession>A0AAV3SRB6</accession>
<dbReference type="EMBL" id="JBEDNW010000007">
    <property type="protein sequence ID" value="MEZ3168286.1"/>
    <property type="molecule type" value="Genomic_DNA"/>
</dbReference>
<keyword evidence="1" id="KW-0812">Transmembrane</keyword>
<reference evidence="3 5" key="3">
    <citation type="submission" date="2024-06" db="EMBL/GenBank/DDBJ databases">
        <title>Halorubrum miltondacostae sp. nov., a potential PHA producer isolated from an inland solar saltern in Rio Maior, Portugal.</title>
        <authorList>
            <person name="Albuquerque L."/>
            <person name="Viver T."/>
            <person name="Barroso C."/>
            <person name="Claudino R."/>
            <person name="Galvan M."/>
            <person name="Simoes G."/>
            <person name="Lobo Da Cunha A."/>
            <person name="Egas C."/>
        </authorList>
    </citation>
    <scope>NUCLEOTIDE SEQUENCE [LARGE SCALE GENOMIC DNA]</scope>
    <source>
        <strain evidence="3 5">DSM 18646</strain>
    </source>
</reference>
<reference evidence="2" key="1">
    <citation type="journal article" date="2014" name="Int. J. Syst. Evol. Microbiol.">
        <title>Complete genome sequence of Corynebacterium casei LMG S-19264T (=DSM 44701T), isolated from a smear-ripened cheese.</title>
        <authorList>
            <consortium name="US DOE Joint Genome Institute (JGI-PGF)"/>
            <person name="Walter F."/>
            <person name="Albersmeier A."/>
            <person name="Kalinowski J."/>
            <person name="Ruckert C."/>
        </authorList>
    </citation>
    <scope>NUCLEOTIDE SEQUENCE</scope>
    <source>
        <strain evidence="2">JCM 14265</strain>
    </source>
</reference>
<protein>
    <recommendedName>
        <fullName evidence="6">MFS transporter</fullName>
    </recommendedName>
</protein>
<name>A0AAV3SRB6_9EURY</name>
<sequence>MTGRYGDIDYSRATKRAFAVGAVLFAFGLIGDLYLRTTGAAVPAWEQTLLVDAELLGVLVMLLAPFVFGVVLPLTE</sequence>
<evidence type="ECO:0000313" key="3">
    <source>
        <dbReference type="EMBL" id="MEZ3168286.1"/>
    </source>
</evidence>
<dbReference type="Pfam" id="PF25259">
    <property type="entry name" value="DUF7860"/>
    <property type="match status" value="1"/>
</dbReference>
<evidence type="ECO:0000313" key="4">
    <source>
        <dbReference type="Proteomes" id="UP001501425"/>
    </source>
</evidence>
<keyword evidence="1" id="KW-0472">Membrane</keyword>
<reference evidence="2" key="2">
    <citation type="submission" date="2023-12" db="EMBL/GenBank/DDBJ databases">
        <authorList>
            <person name="Sun Q."/>
            <person name="Inoue M."/>
        </authorList>
    </citation>
    <scope>NUCLEOTIDE SEQUENCE</scope>
    <source>
        <strain evidence="2">JCM 14265</strain>
    </source>
</reference>
<dbReference type="Proteomes" id="UP001501425">
    <property type="component" value="Unassembled WGS sequence"/>
</dbReference>
<dbReference type="EMBL" id="BAAADQ010000007">
    <property type="protein sequence ID" value="GAA0541758.1"/>
    <property type="molecule type" value="Genomic_DNA"/>
</dbReference>
<dbReference type="Proteomes" id="UP001567571">
    <property type="component" value="Unassembled WGS sequence"/>
</dbReference>
<dbReference type="InterPro" id="IPR057182">
    <property type="entry name" value="DUF7860"/>
</dbReference>
<dbReference type="RefSeq" id="WP_343778119.1">
    <property type="nucleotide sequence ID" value="NZ_BAAADQ010000007.1"/>
</dbReference>
<feature type="transmembrane region" description="Helical" evidence="1">
    <location>
        <begin position="55"/>
        <end position="74"/>
    </location>
</feature>